<feature type="region of interest" description="Disordered" evidence="1">
    <location>
        <begin position="2290"/>
        <end position="2311"/>
    </location>
</feature>
<dbReference type="Gene3D" id="2.60.120.260">
    <property type="entry name" value="Galactose-binding domain-like"/>
    <property type="match status" value="4"/>
</dbReference>
<dbReference type="PROSITE" id="PS50836">
    <property type="entry name" value="DOMON"/>
    <property type="match status" value="1"/>
</dbReference>
<feature type="compositionally biased region" description="Low complexity" evidence="1">
    <location>
        <begin position="4343"/>
        <end position="4531"/>
    </location>
</feature>
<proteinExistence type="predicted"/>
<dbReference type="GO" id="GO:0030246">
    <property type="term" value="F:carbohydrate binding"/>
    <property type="evidence" value="ECO:0007669"/>
    <property type="project" value="InterPro"/>
</dbReference>
<evidence type="ECO:0000256" key="1">
    <source>
        <dbReference type="SAM" id="MobiDB-lite"/>
    </source>
</evidence>
<feature type="domain" description="CBM6" evidence="3">
    <location>
        <begin position="1987"/>
        <end position="2121"/>
    </location>
</feature>
<dbReference type="SMART" id="SM00664">
    <property type="entry name" value="DoH"/>
    <property type="match status" value="2"/>
</dbReference>
<feature type="region of interest" description="Disordered" evidence="1">
    <location>
        <begin position="1729"/>
        <end position="1786"/>
    </location>
</feature>
<feature type="region of interest" description="Disordered" evidence="1">
    <location>
        <begin position="1"/>
        <end position="106"/>
    </location>
</feature>
<feature type="compositionally biased region" description="Polar residues" evidence="1">
    <location>
        <begin position="4534"/>
        <end position="4568"/>
    </location>
</feature>
<feature type="compositionally biased region" description="Low complexity" evidence="1">
    <location>
        <begin position="4574"/>
        <end position="4624"/>
    </location>
</feature>
<dbReference type="SUPFAM" id="SSF51126">
    <property type="entry name" value="Pectin lyase-like"/>
    <property type="match status" value="1"/>
</dbReference>
<name>K0S285_THAOC</name>
<dbReference type="InterPro" id="IPR032267">
    <property type="entry name" value="DUF4832"/>
</dbReference>
<feature type="compositionally biased region" description="Basic and acidic residues" evidence="1">
    <location>
        <begin position="4965"/>
        <end position="4978"/>
    </location>
</feature>
<dbReference type="eggNOG" id="ENOG502S505">
    <property type="taxonomic scope" value="Eukaryota"/>
</dbReference>
<dbReference type="InterPro" id="IPR006626">
    <property type="entry name" value="PbH1"/>
</dbReference>
<dbReference type="InterPro" id="IPR045266">
    <property type="entry name" value="DOH_DOMON"/>
</dbReference>
<dbReference type="InterPro" id="IPR008979">
    <property type="entry name" value="Galactose-bd-like_sf"/>
</dbReference>
<feature type="region of interest" description="Disordered" evidence="1">
    <location>
        <begin position="4876"/>
        <end position="4990"/>
    </location>
</feature>
<feature type="compositionally biased region" description="Polar residues" evidence="1">
    <location>
        <begin position="49"/>
        <end position="63"/>
    </location>
</feature>
<dbReference type="Pfam" id="PF16173">
    <property type="entry name" value="DUF4874"/>
    <property type="match status" value="1"/>
</dbReference>
<dbReference type="InterPro" id="IPR014917">
    <property type="entry name" value="DUF1800"/>
</dbReference>
<evidence type="ECO:0000313" key="5">
    <source>
        <dbReference type="Proteomes" id="UP000266841"/>
    </source>
</evidence>
<feature type="compositionally biased region" description="Low complexity" evidence="1">
    <location>
        <begin position="1508"/>
        <end position="1546"/>
    </location>
</feature>
<accession>K0S285</accession>
<keyword evidence="5" id="KW-1185">Reference proteome</keyword>
<feature type="compositionally biased region" description="Basic and acidic residues" evidence="1">
    <location>
        <begin position="10"/>
        <end position="19"/>
    </location>
</feature>
<dbReference type="PROSITE" id="PS51175">
    <property type="entry name" value="CBM6"/>
    <property type="match status" value="1"/>
</dbReference>
<feature type="region of interest" description="Disordered" evidence="1">
    <location>
        <begin position="1435"/>
        <end position="1550"/>
    </location>
</feature>
<dbReference type="Pfam" id="PF16116">
    <property type="entry name" value="DUF4832"/>
    <property type="match status" value="1"/>
</dbReference>
<dbReference type="Proteomes" id="UP000266841">
    <property type="component" value="Unassembled WGS sequence"/>
</dbReference>
<dbReference type="PANTHER" id="PTHR43737">
    <property type="entry name" value="BLL7424 PROTEIN"/>
    <property type="match status" value="1"/>
</dbReference>
<dbReference type="InterPro" id="IPR011050">
    <property type="entry name" value="Pectin_lyase_fold/virulence"/>
</dbReference>
<feature type="compositionally biased region" description="Polar residues" evidence="1">
    <location>
        <begin position="2290"/>
        <end position="2308"/>
    </location>
</feature>
<feature type="compositionally biased region" description="Low complexity" evidence="1">
    <location>
        <begin position="1462"/>
        <end position="1494"/>
    </location>
</feature>
<gene>
    <name evidence="4" type="ORF">THAOC_19546</name>
</gene>
<sequence>MSCDVQRTSRPLEDGEHPPRTSPKTGPLSKWLAPEAVLSVPEARVRSAPSLSVSRTSSATVPQQGRDPCPARQPARPRQNQRRPRPAAIPQRTLGLRKDERAANRRRQTMSVFSLARGLLLLLSCLKQTHASTTTCTTERATELGCDAIVSPATHGGGHPDYIGLDGSSVDYSGQTLCIPAGEYSGLAINYVVGTASNPIVVTNCGGIVYFDGRNAGLQGTGHWNTISGKGVKHLRLTGSGLISYADGGSKYGIVAHHSVSHGVHFDEGSSHITVDHVETHDNGYGGVVIRTYPRCDGRCGHVPANPSYNSYCSRGNFVQTDTVIHNNYIHDLEGEGMYIGTSHFHLDSDAAVYDPSASCPGQTQAQAELHGVEIYSNRLEDIGLDAIQVGSATQDVQVYSNTIRNFASKQDYGHAYAITFNPGSTGTAYNNYIKGQREDRSNGEYFGIAYHGQGVDNPQPARVYNNVILHTHVPFMFLNKEESVGQEYEFVHNTIYDFTGTGPLKMYCLSTVENEVHPTANVTVRNNIFALGLNATIYDSYGFKRFYGNTNGVDGLDCLDYTDTFNNNIFELDDASPVQFKDLPYNFHLQETSPAVASGVALSNGPIAEDFDGLVRSAVDMGAYSSWASGSITDDDLFNPERGFYHHTQSVASSPAPLNLSVLQSMRAGGRTVLLRVYYLDDFLDTDTLSSEFLSEVVQDFETMLAAGMKCVLRFAYYLPSVWPDNSCCPVGTTTGSTCCQTEPEVSRILAHIAALSTTLQTYGHAIIAVQSGFIGPWGEGHASTNFGCSSASDSKRQIVEALIDAVPGKTVQIRYPKLKMDMYYPELESSMTSIATNIVSNPDFETMDVNSPTGLSAWGVGVVGVGTPVGSEVTATSADAISGAKSVRVEAEFSALQVVQLSAEQGQAGNIVKIAASSRLHNPPPVIPNEDDYSVYADIAFTSGDPMWGKTATFCGSGDVEFASMYIEVPEGRTMSSISIHLIYRNVDSGYAVFDDVSVSVFGSYDIAKDPYDDDVNSYLPYVGHHNDCFLASDTDLGTFSSGSIDDEKSYLAKDAALTSMGGETCQLNPPRSDCSTALVELSQFHYSYLNEDYHADVIAGWTSGGCLDDISSKLGYKLIVTAADISSSVLPGGYVTYSLTFVSDELNCEMVDASVDIRLWHPSDSDTYTVSGVASLPDMVVEGTFAVYLDLADEDDDLAESIMFKTGLANDGLYNTAAGLNNLRHSITVTPSSSQQSPVSSNPVTCSRLRPASPILDCPATLDKSLDLLSSDANPTNPSLGTMYYAVVPHSSPSAANGVLCIRVEIENPDEGWIGLGFSDDGSMLGNSITTTAVIGQVSLDPPTVGKYSLNAKDSTSVTPSTLDTLRDTSIVMDGTKVVMSFTKLLKEAGEVEITTSGTNYFIAAKGTGNWLGPNHTPHGSANKQARIAKDFSNDATPPPSPPTLQPSLIPSVSDWPTSMPSESPSMSGSPSAVVSEEPSVSGSPSSQPSAFPTSSGMPSSTQNPSASGVPSSQSSVTPSLSGSPSSVPSQSPSASGVPSMSSDPTAAVVPQSCPGIYSGVIDFVYGENGDGGDATLQYDFVRESSPGAGNGVLCGRLEVADKVDGWVGFGFSSTGQMISSASGPKNIAVVGRVDDGTVKKFGLPGRYITELPQAEQTLLDTNIQVVGDNIVLSFTKLLEEDGEVEIVDGPNDFISAKGPISGGNIAGHGTSEMKDFIYKDFSEDLPTTSPSSSPLNLPTVHPTDPTTAPTSAPTHGPSPSPTDYPTTANAVPCPPAGTPPVELAFGPQQFELAPPNTFCGIFIRKADGSLIPFARSYNGYPWEASPGPFASPSSGVTCTVSDCQVFLAPLELSTDGYAILSKARAEPSSKELIASFLERTTFGGTNSEIESLASSPWTATEQAAWIRTQIDLPMTSHREYYRKRTNSVWDTPAMPAKSDHPCSPNSLWRKYAFVQQDRLDAYSGGHNNMTFEVVSEEAGNVAQIYEVNDATDNFTSFPSRGGIEDCPTARVCSNGQRFDFERVGDYIEWTVPVAAGGMYPISFRYAHASDWHEGNAALVLSVNNVTFDETYDFQFTGSWDYYVYSALVDVSLNEGGNTIRLTQEGLSGPLINHLRIGKPPAIVMKVNGVPRAIAPNGLGLVTDWEFEFNDETVLTLSGYPAAPQGDVFRYGFPSYGRIEYRLPNGERRISDVGNPSLDGFKGYEQYLPANVIEFGEGDVFADTSSDIFGVPMLQGQHMLLTNGLDSNLYPICDTLPEFPVEVAEPIFGKLPDGTYVAWTPTISLEPNGPSINTPASERASSTLSDGGGATYNATQSALSFRSDAHPTVCANVPRSVFNSDTCVLSTAASACYGDDISNYEGGTVVCGSTGEVANDATLRHQFDLTSDKSITSISGNIRNNQKNLIWSEIALKSNDQLRQRMAWALCQIVTVVPSNIGRFDFTEVYTNYYDNCVKHAFGNYRDFLRETSYSPLMAEHLSFLNGKSHQYIYQEEDGRISSADESLLLLNDDGTPVIDESGVPRETYSNEDIEQFARAWTGFRRVRARGNYEENAPYDGYNRLDPMRVDAEWRDPWPIADLNGGFIGDRYVLCSDLPDKSFLRAGAKYILNGGNPLPTLMTDPDEFADEETYPYLLRFEPDSATSQLYQALAPDNGNYKMEVILSSDLTCDGLECQLDTVRMVKIGNVYYEFVEQPCVQMAFFDSGKQIYLRENYYYGSMCANAELPHASEACCRSERLQEMVYAAKVAGVTFFYEAERMKYSTAQQRCVDYGLDLCNFRRTVISNLTHAVYEETNTWRRKGYSWTNKDCEVWVKINGEGRVAVVHDAETAQENINDSKGVPSHVLEDTTLNWFKVHWTNNVYPGSSAANSCSANNCKSTSDGYCVCKTTVSNDVVFTDLSGTKEEILSQLFIGAPSIPTGSTPESKFECVDTDCSVEYIAHNTVAGTVDVDTVFEVQDFAGRTFLLKNVASTVGLDGWQMPPQFYEAEDATSSLNTTATVHTAASGDNYMRFDRVGPQEWRDIVSASPPAFIEWDDVNVPSSGEYEVSFRYAFYGQPRYMDIFINGEKLELTPESPTPPMAPVVDINPIGEELCGGTRGELSACEGDCNVDADCNAGLFCYQRITWDDIPGCSGKGTQWTDYCLPKQEGVLWLLSDNPVPDLRPNGLGLCEGDDECAGDLKCYHRNKFEPVPGCAGTGAESKSKVVIIYRNSSSLNQTKMSSGRDYCAVQSAGELWHVAENNSTMTVVERIGRKLRACESECDHDSDCEDGLICYQANGVDAYFPGCESGGTPLNNHDYCVNPSDSKKLLFMPTGGWTDSWMTTEPLRLMLNAGDNTIRIEVPPGANQAPHFDYLRIEQPLAAPTSSSTFRNPPQFMGLQLNSVSWQRTEQMGEQNIRDAQYQTEAVLDHYFYQSNVAPFICVRLIQRLAGISNPGKHHMKSCVDAFRSGDYESGDEIFGSSEYGDLEATAAAILLHRDATDSTLLLDPSYGSLREPLLKVMALLRSMEYETQFADNLPGPPFAQDFQLRLYRLHEKIGQNSYEFPTVFSWFLPEFVADSGPALAAQLVSPESLILTMPNAVGMLNGMFSLIKYGLSNCYNGFGTDPSIGRNCLNARNYFGFYGRYARSFGRLTYAPDGATIEDWVDDLALMLTSGRLSNASRAEIVSSCSQGVNLAGVGDNGHRPERFPLGVCQGDCDSDSECGSGLVCFQRNGFVPVPGCLGTGADGWDYCMDPDCCGISGTLEHIGNNNNDWLSTHPNGLGLCEGDCDTDNECEGDLICFQRSGFTQVPGCSGGGIDSHDYCIDPSSCSLSCSLQNVPAVERKEDATRCIQQLIVTTSEFQSNNVVTPSGQERSYTSSQTNDDEPYKALVYIFLAGGADSYSMLSPYTCANAPDGTDTYEEFRDIRGRRTYVNDEGATISVEGVGLPRDRLLPIDGNNPDQPCSIFGIHENLPALRDLYNDGDLGWIANAGLLSMPSDRTNYRGNNPTQIFAHNAMQHDSKRNDLFDFFAGSGVIGRMADILNIDKGIPANTFSISGSQILLVGEGGYGGPSPFTLSRNGIDAFNQFPEVSTDSIKELNKQTTSDSGFFGETWSLKLSESLDKQAILYDALEATVVQSPDVTDDDLGNSFLASLIMCTRIFQTRDVRGSKRDALNNAIEKFALEAKAIGLWDSLTVVQFSEFARTLDPNSSNGVDHAWGGQQFHFGGAVSGGKVRGLYPHNFHESTDNPIALSRGRMIPTYPWDALWLGTAEWFGISATPSEMDKVLPMHSNFPPDKLYRETELYKTTSAPSESPSITGQPSLSDNPTSQSPSISAQPSLSDNPTSQPSMNPSVSDWPTSMPSESPSMSGSPSACVPTSSGMPSSTPSQSPSASGVPSSQPSVAPSLSGSPSSVPSQSPSASGMPSSQPSMLPSGSGRPSSASSESPSLSGMPSSQPSQSPSMSSDPTAEESSSPSISHAPSSQPSFAPSNSSEPSSVPSSAPSSLPSESPSISTKPSFSSAPSSQSSGSPSVSAEPSSSPSMLPSMTIWPTRSPSESPSISAQPSLSGNPTSQPSMNPSVSDWPTFMPSYSPSTSGSPSSGVSEEPSVSGSPSSQPSASPTSSGMPSSTPSQSPSASGVPSLQPSVAPSSSDRPTHLPSYHPSVTGRPSNLPSTNPTLSLNPSFEPTFLPSVSLQPSSSPTRPVVETKSTVSSKGELDLNGQIPGLSRRLRSSRRLSVLACNAYVTALEDVFSINIANGFHGTDQVLISFGITSIDCNTGTRGQTSEVYELVSETFQSCIIGDEGCSENGKDDSVIMNNTLSLVKDTVDNSITDSFNDELSAAFSSIANETGIDPSETAAITDTIANSEPPANNFDLSQDAQIETVVITRSPTASPTSSPTQSPLKKGETRSPTTSPTSAPSLVPTTASPSASPTTTTSPTTTNNPTDSADNSKSSKSYKSSKRPKGSKRGDVKRKRKRDEGEYVAFERDEGPETSDGSDAVNT</sequence>
<comment type="caution">
    <text evidence="4">The sequence shown here is derived from an EMBL/GenBank/DDBJ whole genome shotgun (WGS) entry which is preliminary data.</text>
</comment>
<dbReference type="OrthoDB" id="411021at2759"/>
<feature type="compositionally biased region" description="Polar residues" evidence="1">
    <location>
        <begin position="1495"/>
        <end position="1507"/>
    </location>
</feature>
<evidence type="ECO:0000259" key="3">
    <source>
        <dbReference type="PROSITE" id="PS51175"/>
    </source>
</evidence>
<feature type="compositionally biased region" description="Basic residues" evidence="1">
    <location>
        <begin position="4946"/>
        <end position="4964"/>
    </location>
</feature>
<feature type="compositionally biased region" description="Polar residues" evidence="1">
    <location>
        <begin position="4626"/>
        <end position="4638"/>
    </location>
</feature>
<feature type="compositionally biased region" description="Polar residues" evidence="1">
    <location>
        <begin position="4291"/>
        <end position="4342"/>
    </location>
</feature>
<feature type="compositionally biased region" description="Low complexity" evidence="1">
    <location>
        <begin position="4898"/>
        <end position="4945"/>
    </location>
</feature>
<feature type="compositionally biased region" description="Low complexity" evidence="1">
    <location>
        <begin position="4675"/>
        <end position="4686"/>
    </location>
</feature>
<dbReference type="SMART" id="SM00710">
    <property type="entry name" value="PbH1"/>
    <property type="match status" value="6"/>
</dbReference>
<dbReference type="Pfam" id="PF07394">
    <property type="entry name" value="DUF1501"/>
    <property type="match status" value="1"/>
</dbReference>
<dbReference type="InterPro" id="IPR010869">
    <property type="entry name" value="DUF1501"/>
</dbReference>
<dbReference type="PANTHER" id="PTHR43737:SF1">
    <property type="entry name" value="DUF1501 DOMAIN-CONTAINING PROTEIN"/>
    <property type="match status" value="1"/>
</dbReference>
<feature type="compositionally biased region" description="Low complexity" evidence="1">
    <location>
        <begin position="4876"/>
        <end position="4890"/>
    </location>
</feature>
<dbReference type="Pfam" id="PF08811">
    <property type="entry name" value="DUF1800"/>
    <property type="match status" value="2"/>
</dbReference>
<dbReference type="InterPro" id="IPR005084">
    <property type="entry name" value="CBM6"/>
</dbReference>
<dbReference type="InterPro" id="IPR032379">
    <property type="entry name" value="DUF4874"/>
</dbReference>
<dbReference type="CDD" id="cd09631">
    <property type="entry name" value="DOMON_DOH"/>
    <property type="match status" value="2"/>
</dbReference>
<dbReference type="SUPFAM" id="SSF49785">
    <property type="entry name" value="Galactose-binding domain-like"/>
    <property type="match status" value="1"/>
</dbReference>
<evidence type="ECO:0000259" key="2">
    <source>
        <dbReference type="PROSITE" id="PS50836"/>
    </source>
</evidence>
<protein>
    <submittedName>
        <fullName evidence="4">Uncharacterized protein</fullName>
    </submittedName>
</protein>
<feature type="domain" description="DOMON" evidence="2">
    <location>
        <begin position="1282"/>
        <end position="1410"/>
    </location>
</feature>
<feature type="region of interest" description="Disordered" evidence="1">
    <location>
        <begin position="4291"/>
        <end position="4709"/>
    </location>
</feature>
<reference evidence="4 5" key="1">
    <citation type="journal article" date="2012" name="Genome Biol.">
        <title>Genome and low-iron response of an oceanic diatom adapted to chronic iron limitation.</title>
        <authorList>
            <person name="Lommer M."/>
            <person name="Specht M."/>
            <person name="Roy A.S."/>
            <person name="Kraemer L."/>
            <person name="Andreson R."/>
            <person name="Gutowska M.A."/>
            <person name="Wolf J."/>
            <person name="Bergner S.V."/>
            <person name="Schilhabel M.B."/>
            <person name="Klostermeier U.C."/>
            <person name="Beiko R.G."/>
            <person name="Rosenstiel P."/>
            <person name="Hippler M."/>
            <person name="Laroche J."/>
        </authorList>
    </citation>
    <scope>NUCLEOTIDE SEQUENCE [LARGE SCALE GENOMIC DNA]</scope>
    <source>
        <strain evidence="4 5">CCMP1005</strain>
    </source>
</reference>
<evidence type="ECO:0000313" key="4">
    <source>
        <dbReference type="EMBL" id="EJK60153.1"/>
    </source>
</evidence>
<feature type="compositionally biased region" description="Polar residues" evidence="1">
    <location>
        <begin position="4652"/>
        <end position="4670"/>
    </location>
</feature>
<feature type="compositionally biased region" description="Low complexity" evidence="1">
    <location>
        <begin position="68"/>
        <end position="78"/>
    </location>
</feature>
<dbReference type="InterPro" id="IPR005018">
    <property type="entry name" value="DOMON_domain"/>
</dbReference>
<organism evidence="4 5">
    <name type="scientific">Thalassiosira oceanica</name>
    <name type="common">Marine diatom</name>
    <dbReference type="NCBI Taxonomy" id="159749"/>
    <lineage>
        <taxon>Eukaryota</taxon>
        <taxon>Sar</taxon>
        <taxon>Stramenopiles</taxon>
        <taxon>Ochrophyta</taxon>
        <taxon>Bacillariophyta</taxon>
        <taxon>Coscinodiscophyceae</taxon>
        <taxon>Thalassiosirophycidae</taxon>
        <taxon>Thalassiosirales</taxon>
        <taxon>Thalassiosiraceae</taxon>
        <taxon>Thalassiosira</taxon>
    </lineage>
</organism>
<dbReference type="EMBL" id="AGNL01021452">
    <property type="protein sequence ID" value="EJK60153.1"/>
    <property type="molecule type" value="Genomic_DNA"/>
</dbReference>
<feature type="compositionally biased region" description="Low complexity" evidence="1">
    <location>
        <begin position="1729"/>
        <end position="1759"/>
    </location>
</feature>